<evidence type="ECO:0000313" key="5">
    <source>
        <dbReference type="Proteomes" id="UP001139521"/>
    </source>
</evidence>
<feature type="transmembrane region" description="Helical" evidence="2">
    <location>
        <begin position="52"/>
        <end position="70"/>
    </location>
</feature>
<sequence>MKKRFLILTILLFSITTNPVFANDGSDPPNPGKAAEDDGLPPPPGRNVPIDSNLSFLLVGGLFIGVTYIFRSYSKKVQ</sequence>
<keyword evidence="2" id="KW-1133">Transmembrane helix</keyword>
<name>A0A9X2CIP0_9FLAO</name>
<dbReference type="AlphaFoldDB" id="A0A9X2CIP0"/>
<dbReference type="EMBL" id="JAKHSK010000002">
    <property type="protein sequence ID" value="MCL6216976.1"/>
    <property type="molecule type" value="Genomic_DNA"/>
</dbReference>
<reference evidence="4" key="1">
    <citation type="submission" date="2022-01" db="EMBL/GenBank/DDBJ databases">
        <title>Genome sequencing of Zunongwangia sp. M21534 genome.</title>
        <authorList>
            <person name="Chen Y."/>
            <person name="Dong C."/>
            <person name="Shao Z."/>
        </authorList>
    </citation>
    <scope>NUCLEOTIDE SEQUENCE</scope>
    <source>
        <strain evidence="4">MCCC M21534</strain>
    </source>
</reference>
<keyword evidence="3" id="KW-0732">Signal</keyword>
<protein>
    <recommendedName>
        <fullName evidence="6">Signal peptidase</fullName>
    </recommendedName>
</protein>
<evidence type="ECO:0000256" key="3">
    <source>
        <dbReference type="SAM" id="SignalP"/>
    </source>
</evidence>
<comment type="caution">
    <text evidence="4">The sequence shown here is derived from an EMBL/GenBank/DDBJ whole genome shotgun (WGS) entry which is preliminary data.</text>
</comment>
<evidence type="ECO:0000313" key="4">
    <source>
        <dbReference type="EMBL" id="MCL6216976.1"/>
    </source>
</evidence>
<feature type="region of interest" description="Disordered" evidence="1">
    <location>
        <begin position="20"/>
        <end position="46"/>
    </location>
</feature>
<evidence type="ECO:0008006" key="6">
    <source>
        <dbReference type="Google" id="ProtNLM"/>
    </source>
</evidence>
<accession>A0A9X2CIP0</accession>
<feature type="signal peptide" evidence="3">
    <location>
        <begin position="1"/>
        <end position="22"/>
    </location>
</feature>
<gene>
    <name evidence="4" type="ORF">L1967_01610</name>
</gene>
<proteinExistence type="predicted"/>
<evidence type="ECO:0000256" key="1">
    <source>
        <dbReference type="SAM" id="MobiDB-lite"/>
    </source>
</evidence>
<keyword evidence="2" id="KW-0472">Membrane</keyword>
<feature type="chain" id="PRO_5040910725" description="Signal peptidase" evidence="3">
    <location>
        <begin position="23"/>
        <end position="78"/>
    </location>
</feature>
<keyword evidence="5" id="KW-1185">Reference proteome</keyword>
<evidence type="ECO:0000256" key="2">
    <source>
        <dbReference type="SAM" id="Phobius"/>
    </source>
</evidence>
<dbReference type="Proteomes" id="UP001139521">
    <property type="component" value="Unassembled WGS sequence"/>
</dbReference>
<organism evidence="4 5">
    <name type="scientific">Zunongwangia pacifica</name>
    <dbReference type="NCBI Taxonomy" id="2911062"/>
    <lineage>
        <taxon>Bacteria</taxon>
        <taxon>Pseudomonadati</taxon>
        <taxon>Bacteroidota</taxon>
        <taxon>Flavobacteriia</taxon>
        <taxon>Flavobacteriales</taxon>
        <taxon>Flavobacteriaceae</taxon>
        <taxon>Zunongwangia</taxon>
    </lineage>
</organism>
<keyword evidence="2" id="KW-0812">Transmembrane</keyword>